<proteinExistence type="predicted"/>
<dbReference type="EMBL" id="BK015019">
    <property type="protein sequence ID" value="DAD87367.1"/>
    <property type="molecule type" value="Genomic_DNA"/>
</dbReference>
<evidence type="ECO:0000313" key="1">
    <source>
        <dbReference type="EMBL" id="DAD87367.1"/>
    </source>
</evidence>
<name>A0A8S5MZ14_9CAUD</name>
<protein>
    <submittedName>
        <fullName evidence="1">Uncharacterized protein</fullName>
    </submittedName>
</protein>
<sequence length="78" mass="8994">MISLYPVIAEKLHIPVGKEFKLKPKRGGVYPAQYRFIADDLEYRPSQCCYWSSIGNQSMQMRIFLALLRGGVEVIKDE</sequence>
<organism evidence="1">
    <name type="scientific">Myoviridae sp. ctCop38</name>
    <dbReference type="NCBI Taxonomy" id="2826632"/>
    <lineage>
        <taxon>Viruses</taxon>
        <taxon>Duplodnaviria</taxon>
        <taxon>Heunggongvirae</taxon>
        <taxon>Uroviricota</taxon>
        <taxon>Caudoviricetes</taxon>
    </lineage>
</organism>
<accession>A0A8S5MZ14</accession>
<reference evidence="1" key="1">
    <citation type="journal article" date="2021" name="Proc. Natl. Acad. Sci. U.S.A.">
        <title>A Catalog of Tens of Thousands of Viruses from Human Metagenomes Reveals Hidden Associations with Chronic Diseases.</title>
        <authorList>
            <person name="Tisza M.J."/>
            <person name="Buck C.B."/>
        </authorList>
    </citation>
    <scope>NUCLEOTIDE SEQUENCE</scope>
    <source>
        <strain evidence="1">CtCop38</strain>
    </source>
</reference>